<keyword evidence="8 10" id="KW-0120">Carbon dioxide fixation</keyword>
<reference evidence="14 15" key="1">
    <citation type="submission" date="2019-07" db="EMBL/GenBank/DDBJ databases">
        <title>Insights of Desulfuromonas acetexigens electromicrobiology.</title>
        <authorList>
            <person name="Katuri K."/>
            <person name="Sapireddy V."/>
            <person name="Shaw D.R."/>
            <person name="Saikaly P."/>
        </authorList>
    </citation>
    <scope>NUCLEOTIDE SEQUENCE [LARGE SCALE GENOMIC DNA]</scope>
    <source>
        <strain evidence="14 15">2873</strain>
    </source>
</reference>
<evidence type="ECO:0000256" key="12">
    <source>
        <dbReference type="PROSITE-ProRule" id="PRU10112"/>
    </source>
</evidence>
<feature type="active site" evidence="10 11">
    <location>
        <position position="179"/>
    </location>
</feature>
<dbReference type="GO" id="GO:0000287">
    <property type="term" value="F:magnesium ion binding"/>
    <property type="evidence" value="ECO:0007669"/>
    <property type="project" value="UniProtKB-UniRule"/>
</dbReference>
<dbReference type="InterPro" id="IPR015813">
    <property type="entry name" value="Pyrv/PenolPyrv_kinase-like_dom"/>
</dbReference>
<protein>
    <recommendedName>
        <fullName evidence="5 10">Phosphoenolpyruvate carboxylase</fullName>
        <shortName evidence="10">PEPC</shortName>
        <shortName evidence="10">PEPCase</shortName>
        <ecNumber evidence="4 10">4.1.1.31</ecNumber>
    </recommendedName>
</protein>
<name>A0A550JDC4_9BACT</name>
<dbReference type="EMBL" id="VJVV01000006">
    <property type="protein sequence ID" value="TRO81212.1"/>
    <property type="molecule type" value="Genomic_DNA"/>
</dbReference>
<dbReference type="OrthoDB" id="9768133at2"/>
<evidence type="ECO:0000256" key="1">
    <source>
        <dbReference type="ARBA" id="ARBA00001946"/>
    </source>
</evidence>
<evidence type="ECO:0000256" key="2">
    <source>
        <dbReference type="ARBA" id="ARBA00003670"/>
    </source>
</evidence>
<comment type="function">
    <text evidence="2 10">Forms oxaloacetate, a four-carbon dicarboxylic acid source for the tricarboxylic acid cycle.</text>
</comment>
<evidence type="ECO:0000256" key="3">
    <source>
        <dbReference type="ARBA" id="ARBA00008346"/>
    </source>
</evidence>
<dbReference type="GO" id="GO:0015977">
    <property type="term" value="P:carbon fixation"/>
    <property type="evidence" value="ECO:0007669"/>
    <property type="project" value="UniProtKB-UniRule"/>
</dbReference>
<dbReference type="PANTHER" id="PTHR30523:SF6">
    <property type="entry name" value="PHOSPHOENOLPYRUVATE CARBOXYLASE"/>
    <property type="match status" value="1"/>
</dbReference>
<evidence type="ECO:0000256" key="4">
    <source>
        <dbReference type="ARBA" id="ARBA00012305"/>
    </source>
</evidence>
<dbReference type="NCBIfam" id="NF000584">
    <property type="entry name" value="PRK00009.1"/>
    <property type="match status" value="1"/>
</dbReference>
<dbReference type="InterPro" id="IPR021135">
    <property type="entry name" value="PEP_COase"/>
</dbReference>
<dbReference type="PANTHER" id="PTHR30523">
    <property type="entry name" value="PHOSPHOENOLPYRUVATE CARBOXYLASE"/>
    <property type="match status" value="1"/>
</dbReference>
<proteinExistence type="inferred from homology"/>
<evidence type="ECO:0000313" key="15">
    <source>
        <dbReference type="Proteomes" id="UP000317155"/>
    </source>
</evidence>
<dbReference type="Proteomes" id="UP000317155">
    <property type="component" value="Unassembled WGS sequence"/>
</dbReference>
<dbReference type="SUPFAM" id="SSF51621">
    <property type="entry name" value="Phosphoenolpyruvate/pyruvate domain"/>
    <property type="match status" value="1"/>
</dbReference>
<dbReference type="HAMAP" id="MF_00595">
    <property type="entry name" value="PEPcase_type1"/>
    <property type="match status" value="1"/>
</dbReference>
<comment type="catalytic activity">
    <reaction evidence="9 10">
        <text>oxaloacetate + phosphate = phosphoenolpyruvate + hydrogencarbonate</text>
        <dbReference type="Rhea" id="RHEA:28370"/>
        <dbReference type="ChEBI" id="CHEBI:16452"/>
        <dbReference type="ChEBI" id="CHEBI:17544"/>
        <dbReference type="ChEBI" id="CHEBI:43474"/>
        <dbReference type="ChEBI" id="CHEBI:58702"/>
        <dbReference type="EC" id="4.1.1.31"/>
    </reaction>
</comment>
<gene>
    <name evidence="10" type="primary">ppc</name>
    <name evidence="14" type="ORF">FL622_09900</name>
</gene>
<comment type="subunit">
    <text evidence="10">Homotetramer.</text>
</comment>
<keyword evidence="15" id="KW-1185">Reference proteome</keyword>
<dbReference type="Gene3D" id="1.20.1440.90">
    <property type="entry name" value="Phosphoenolpyruvate/pyruvate domain"/>
    <property type="match status" value="1"/>
</dbReference>
<dbReference type="GO" id="GO:0008964">
    <property type="term" value="F:phosphoenolpyruvate carboxylase activity"/>
    <property type="evidence" value="ECO:0007669"/>
    <property type="project" value="UniProtKB-UniRule"/>
</dbReference>
<dbReference type="GO" id="GO:0006099">
    <property type="term" value="P:tricarboxylic acid cycle"/>
    <property type="evidence" value="ECO:0007669"/>
    <property type="project" value="InterPro"/>
</dbReference>
<dbReference type="PROSITE" id="PS00393">
    <property type="entry name" value="PEPCASE_2"/>
    <property type="match status" value="1"/>
</dbReference>
<evidence type="ECO:0000256" key="11">
    <source>
        <dbReference type="PROSITE-ProRule" id="PRU10111"/>
    </source>
</evidence>
<dbReference type="AlphaFoldDB" id="A0A550JDC4"/>
<evidence type="ECO:0000313" key="14">
    <source>
        <dbReference type="EMBL" id="TRO81212.1"/>
    </source>
</evidence>
<evidence type="ECO:0000256" key="7">
    <source>
        <dbReference type="ARBA" id="ARBA00023239"/>
    </source>
</evidence>
<dbReference type="RefSeq" id="WP_092057940.1">
    <property type="nucleotide sequence ID" value="NZ_FOJJ01000038.1"/>
</dbReference>
<dbReference type="EC" id="4.1.1.31" evidence="4 10"/>
<keyword evidence="6 10" id="KW-0460">Magnesium</keyword>
<evidence type="ECO:0000256" key="10">
    <source>
        <dbReference type="HAMAP-Rule" id="MF_00595"/>
    </source>
</evidence>
<dbReference type="Pfam" id="PF00311">
    <property type="entry name" value="PEPcase"/>
    <property type="match status" value="1"/>
</dbReference>
<evidence type="ECO:0000256" key="9">
    <source>
        <dbReference type="ARBA" id="ARBA00048995"/>
    </source>
</evidence>
<accession>A0A550JDC4</accession>
<evidence type="ECO:0000256" key="13">
    <source>
        <dbReference type="SAM" id="MobiDB-lite"/>
    </source>
</evidence>
<keyword evidence="14" id="KW-0670">Pyruvate</keyword>
<comment type="caution">
    <text evidence="14">The sequence shown here is derived from an EMBL/GenBank/DDBJ whole genome shotgun (WGS) entry which is preliminary data.</text>
</comment>
<sequence length="931" mass="104646">MPTDELHWYSEDQIGRLDELISCDPRTKELPLRRDVRSLGFLLGTVIREQQGEEAFAVEEKLRRLSIRHRELENSLESGQGDGEAEAALLREAADIIAGLSETEAHHIVKAFATFFELTNLAETRHRIRRGRAHRVSRAPVKPGTFKATLQRMKDAGLTLEETLDQLRRIEIVPVFTAHPTEVARRVVLFKRRRIAAELAKLDQLPLSAVDAAAIQQAILAEITALWQGDEVRRKQPTVRDEIVMGLDHYPVSLFPPIAPLYEKLTRHLNEVFGSDLEPAQLPTLLRFGSWIGGDRDGNPYVTPASTREALSLAREKILSHYLDVLEQLRQLLTSSGNRVGIHAPLREALETYRAAFPEAMTEVEGLPEGELNRRLLTLMRRRLQRTLADPGDIEAYPNAAAFVTDLDLLNASLRACRGERLARQLMEPLRRELATFGFHLHSLDIRQHARVHAQALSELAVGAAHAAQPEGPRPAPPSEQTGQLLDTLRALAELKEEFPAQAIRSYIISGATSVQDVLSLVWLMEMAGIHVAARPEKDDPGLMPVPLFESIDDLRNAPAICRELWSRVDYAPYLDSWDRRQEVMLGYSDSNKDGGMLTSTWEIFKAHRELHRVAVECNVKLRLFHGRGGTVGRGGGPTHRAIVAQPQGAFSGSFKLTEQGEVIHYKYSDPALAQRNFELMLAAALEALTRTGLVEAAVEPGWENAFEELSRIAFACYREKIAENPDILPYFEQATPVREFELAKIGSRPSRRGKQANLDDLRAIPWGFGWIQSRLLIPAWFGVGTALETFAAKGEAEGELLRTMVRRFPIFIDMLRNVEMALAKVDIPLARHYAGLIEDAELRERVLPMLIDEFRRTRRLLLELTGQSRLLETDPDLAHSLRLRNPYVDPMSLIQVELLRRKRSGKWSEQLDYVLAATINGIAAGLRNTG</sequence>
<evidence type="ECO:0000256" key="5">
    <source>
        <dbReference type="ARBA" id="ARBA00022419"/>
    </source>
</evidence>
<dbReference type="PRINTS" id="PR00150">
    <property type="entry name" value="PEPCARBXLASE"/>
</dbReference>
<dbReference type="PROSITE" id="PS00781">
    <property type="entry name" value="PEPCASE_1"/>
    <property type="match status" value="1"/>
</dbReference>
<dbReference type="GO" id="GO:0005829">
    <property type="term" value="C:cytosol"/>
    <property type="evidence" value="ECO:0007669"/>
    <property type="project" value="TreeGrafter"/>
</dbReference>
<organism evidence="14 15">
    <name type="scientific">Trichloromonas acetexigens</name>
    <dbReference type="NCBI Taxonomy" id="38815"/>
    <lineage>
        <taxon>Bacteria</taxon>
        <taxon>Pseudomonadati</taxon>
        <taxon>Thermodesulfobacteriota</taxon>
        <taxon>Desulfuromonadia</taxon>
        <taxon>Desulfuromonadales</taxon>
        <taxon>Trichloromonadaceae</taxon>
        <taxon>Trichloromonas</taxon>
    </lineage>
</organism>
<feature type="active site" evidence="10 12">
    <location>
        <position position="593"/>
    </location>
</feature>
<comment type="similarity">
    <text evidence="3 10">Belongs to the PEPCase type 1 family.</text>
</comment>
<dbReference type="InterPro" id="IPR022805">
    <property type="entry name" value="PEP_COase_bac/pln-type"/>
</dbReference>
<dbReference type="GO" id="GO:0006107">
    <property type="term" value="P:oxaloacetate metabolic process"/>
    <property type="evidence" value="ECO:0007669"/>
    <property type="project" value="UniProtKB-UniRule"/>
</dbReference>
<dbReference type="InterPro" id="IPR018129">
    <property type="entry name" value="PEP_COase_Lys_AS"/>
</dbReference>
<keyword evidence="7 10" id="KW-0456">Lyase</keyword>
<evidence type="ECO:0000256" key="6">
    <source>
        <dbReference type="ARBA" id="ARBA00022842"/>
    </source>
</evidence>
<feature type="region of interest" description="Disordered" evidence="13">
    <location>
        <begin position="463"/>
        <end position="482"/>
    </location>
</feature>
<evidence type="ECO:0000256" key="8">
    <source>
        <dbReference type="ARBA" id="ARBA00023300"/>
    </source>
</evidence>
<dbReference type="InterPro" id="IPR033129">
    <property type="entry name" value="PEPCASE_His_AS"/>
</dbReference>
<comment type="cofactor">
    <cofactor evidence="1 10">
        <name>Mg(2+)</name>
        <dbReference type="ChEBI" id="CHEBI:18420"/>
    </cofactor>
</comment>